<dbReference type="EMBL" id="JARAOO010000004">
    <property type="protein sequence ID" value="KAJ7973525.1"/>
    <property type="molecule type" value="Genomic_DNA"/>
</dbReference>
<keyword evidence="1" id="KW-0677">Repeat</keyword>
<organism evidence="6 7">
    <name type="scientific">Quillaja saponaria</name>
    <name type="common">Soap bark tree</name>
    <dbReference type="NCBI Taxonomy" id="32244"/>
    <lineage>
        <taxon>Eukaryota</taxon>
        <taxon>Viridiplantae</taxon>
        <taxon>Streptophyta</taxon>
        <taxon>Embryophyta</taxon>
        <taxon>Tracheophyta</taxon>
        <taxon>Spermatophyta</taxon>
        <taxon>Magnoliopsida</taxon>
        <taxon>eudicotyledons</taxon>
        <taxon>Gunneridae</taxon>
        <taxon>Pentapetalae</taxon>
        <taxon>rosids</taxon>
        <taxon>fabids</taxon>
        <taxon>Fabales</taxon>
        <taxon>Quillajaceae</taxon>
        <taxon>Quillaja</taxon>
    </lineage>
</organism>
<dbReference type="KEGG" id="qsa:O6P43_011241"/>
<dbReference type="Pfam" id="PF23598">
    <property type="entry name" value="LRR_14"/>
    <property type="match status" value="1"/>
</dbReference>
<dbReference type="Gene3D" id="1.10.10.10">
    <property type="entry name" value="Winged helix-like DNA-binding domain superfamily/Winged helix DNA-binding domain"/>
    <property type="match status" value="1"/>
</dbReference>
<dbReference type="InterPro" id="IPR036388">
    <property type="entry name" value="WH-like_DNA-bd_sf"/>
</dbReference>
<evidence type="ECO:0000313" key="7">
    <source>
        <dbReference type="Proteomes" id="UP001163823"/>
    </source>
</evidence>
<feature type="region of interest" description="Disordered" evidence="3">
    <location>
        <begin position="122"/>
        <end position="142"/>
    </location>
</feature>
<accession>A0AAD7VFD5</accession>
<comment type="caution">
    <text evidence="6">The sequence shown here is derived from an EMBL/GenBank/DDBJ whole genome shotgun (WGS) entry which is preliminary data.</text>
</comment>
<dbReference type="InterPro" id="IPR055414">
    <property type="entry name" value="LRR_R13L4/SHOC2-like"/>
</dbReference>
<dbReference type="PANTHER" id="PTHR23155:SF1076">
    <property type="entry name" value="LEUCINE-RICH REPEAT (LRR) FAMILY PROTEIN-RELATED"/>
    <property type="match status" value="1"/>
</dbReference>
<dbReference type="Pfam" id="PF23559">
    <property type="entry name" value="WHD_DRP"/>
    <property type="match status" value="1"/>
</dbReference>
<dbReference type="Gene3D" id="3.80.10.10">
    <property type="entry name" value="Ribonuclease Inhibitor"/>
    <property type="match status" value="1"/>
</dbReference>
<dbReference type="InterPro" id="IPR044974">
    <property type="entry name" value="Disease_R_plants"/>
</dbReference>
<feature type="domain" description="Disease resistance R13L4/SHOC-2-like LRR" evidence="5">
    <location>
        <begin position="356"/>
        <end position="631"/>
    </location>
</feature>
<keyword evidence="2" id="KW-0611">Plant defense</keyword>
<gene>
    <name evidence="6" type="ORF">O6P43_011241</name>
</gene>
<proteinExistence type="predicted"/>
<protein>
    <submittedName>
        <fullName evidence="6">Disease resistance RPP13-like protein 4</fullName>
    </submittedName>
</protein>
<dbReference type="AlphaFoldDB" id="A0AAD7VFD5"/>
<reference evidence="6" key="1">
    <citation type="journal article" date="2023" name="Science">
        <title>Elucidation of the pathway for biosynthesis of saponin adjuvants from the soapbark tree.</title>
        <authorList>
            <person name="Reed J."/>
            <person name="Orme A."/>
            <person name="El-Demerdash A."/>
            <person name="Owen C."/>
            <person name="Martin L.B.B."/>
            <person name="Misra R.C."/>
            <person name="Kikuchi S."/>
            <person name="Rejzek M."/>
            <person name="Martin A.C."/>
            <person name="Harkess A."/>
            <person name="Leebens-Mack J."/>
            <person name="Louveau T."/>
            <person name="Stephenson M.J."/>
            <person name="Osbourn A."/>
        </authorList>
    </citation>
    <scope>NUCLEOTIDE SEQUENCE</scope>
    <source>
        <strain evidence="6">S10</strain>
    </source>
</reference>
<name>A0AAD7VFD5_QUISA</name>
<dbReference type="InterPro" id="IPR058922">
    <property type="entry name" value="WHD_DRP"/>
</dbReference>
<feature type="domain" description="Disease resistance protein winged helix" evidence="4">
    <location>
        <begin position="190"/>
        <end position="259"/>
    </location>
</feature>
<evidence type="ECO:0000313" key="6">
    <source>
        <dbReference type="EMBL" id="KAJ7973525.1"/>
    </source>
</evidence>
<sequence>MPIPRNLEKAVPKLLDRLDQAKKNLKFNEAEGEDSDSALVDGLIEKIEKELKDMKDLFPRVKPWEQKLLHHFTISEHLLHSFILQAQIDASNVNPMPMLEEILAEINRIKASVPLVDQMPQITSSEDSTKHRSEIEDEDANMAEPKHSKDWLDLQVEEHIIADPAMKDLQVSYEFLRNHRLRLCLLYFSIFPENAVVKKRPLIYWWIGEGLITKTNQKTAEEVGEAIFEMFLELDLIKPCGDDKSSPIVNECQLHPWMRYMLISLAKTANLFAFDSRGTPSLDSSVVDSTADNADSNAGNVHLNTHRHAFLVLNPNLMGSNGLQYENMLAKKNKYENLWTVFNINQRCISFDPEWLSRLKKLVVLQLGRWQGSSKHHIEVLNEEILKGLGTQKHLKYLSFRGISRITAIPKSILDLINLEILDLRACHSLEKLPSDIASLRKLTHLDVSECYLLVSMPKGIEKLSSLQVLKGFVIGNTKKTPCRLGNLKDLKTLKRLSIHIGTEAVIQDGEFDELQEILSLRCLKISWGKKVVLRSISFPAGLQKLDLEGIPDETPKWLTPNELLNLKKLYIKGGQLKSLDAGRWRVEILRLMYLKNLKSLQYLNNLKHMKEVDRSDLLNQFPDIMYLEIIKCNMIKEGRELVWIKGELSEEII</sequence>
<dbReference type="SUPFAM" id="SSF52058">
    <property type="entry name" value="L domain-like"/>
    <property type="match status" value="1"/>
</dbReference>
<evidence type="ECO:0000256" key="1">
    <source>
        <dbReference type="ARBA" id="ARBA00022737"/>
    </source>
</evidence>
<dbReference type="Proteomes" id="UP001163823">
    <property type="component" value="Chromosome 4"/>
</dbReference>
<evidence type="ECO:0000256" key="2">
    <source>
        <dbReference type="ARBA" id="ARBA00022821"/>
    </source>
</evidence>
<dbReference type="PANTHER" id="PTHR23155">
    <property type="entry name" value="DISEASE RESISTANCE PROTEIN RP"/>
    <property type="match status" value="1"/>
</dbReference>
<dbReference type="InterPro" id="IPR032675">
    <property type="entry name" value="LRR_dom_sf"/>
</dbReference>
<evidence type="ECO:0000256" key="3">
    <source>
        <dbReference type="SAM" id="MobiDB-lite"/>
    </source>
</evidence>
<evidence type="ECO:0000259" key="4">
    <source>
        <dbReference type="Pfam" id="PF23559"/>
    </source>
</evidence>
<dbReference type="GO" id="GO:0098542">
    <property type="term" value="P:defense response to other organism"/>
    <property type="evidence" value="ECO:0007669"/>
    <property type="project" value="TreeGrafter"/>
</dbReference>
<evidence type="ECO:0000259" key="5">
    <source>
        <dbReference type="Pfam" id="PF23598"/>
    </source>
</evidence>
<keyword evidence="7" id="KW-1185">Reference proteome</keyword>